<organism evidence="2 3">
    <name type="scientific">Candidatus Seongchinamella marina</name>
    <dbReference type="NCBI Taxonomy" id="2518990"/>
    <lineage>
        <taxon>Bacteria</taxon>
        <taxon>Pseudomonadati</taxon>
        <taxon>Pseudomonadota</taxon>
        <taxon>Gammaproteobacteria</taxon>
        <taxon>Cellvibrionales</taxon>
        <taxon>Halieaceae</taxon>
        <taxon>Seongchinamella</taxon>
    </lineage>
</organism>
<feature type="signal peptide" evidence="1">
    <location>
        <begin position="1"/>
        <end position="19"/>
    </location>
</feature>
<dbReference type="RefSeq" id="WP_007228734.1">
    <property type="nucleotide sequence ID" value="NZ_SHNP01000010.1"/>
</dbReference>
<proteinExistence type="predicted"/>
<accession>A0ABT3T0I4</accession>
<keyword evidence="1" id="KW-0732">Signal</keyword>
<name>A0ABT3T0I4_9GAMM</name>
<evidence type="ECO:0000256" key="1">
    <source>
        <dbReference type="SAM" id="SignalP"/>
    </source>
</evidence>
<evidence type="ECO:0000313" key="2">
    <source>
        <dbReference type="EMBL" id="MCX2975634.1"/>
    </source>
</evidence>
<dbReference type="Proteomes" id="UP001143307">
    <property type="component" value="Unassembled WGS sequence"/>
</dbReference>
<protein>
    <submittedName>
        <fullName evidence="2">Uncharacterized protein</fullName>
    </submittedName>
</protein>
<reference evidence="2" key="1">
    <citation type="submission" date="2019-02" db="EMBL/GenBank/DDBJ databases">
        <authorList>
            <person name="Li S.-H."/>
        </authorList>
    </citation>
    <scope>NUCLEOTIDE SEQUENCE</scope>
    <source>
        <strain evidence="2">IMCC8485</strain>
    </source>
</reference>
<sequence length="144" mass="15684">MIKLIIAVLSFTVAITSQAQDLAFGENAFEGVFQIDSTFTRDAGQTYEVSASGEAGDYGRVYLSYEFTDKLGMQSQGEFTGFAWTQNGEEVNTATLRGIYKKQGSVFKLYSFDNVSDGKLNVATGVVDFVAKTMKFSVSEIASD</sequence>
<evidence type="ECO:0000313" key="3">
    <source>
        <dbReference type="Proteomes" id="UP001143307"/>
    </source>
</evidence>
<feature type="chain" id="PRO_5045249502" evidence="1">
    <location>
        <begin position="20"/>
        <end position="144"/>
    </location>
</feature>
<dbReference type="EMBL" id="SHNP01000010">
    <property type="protein sequence ID" value="MCX2975634.1"/>
    <property type="molecule type" value="Genomic_DNA"/>
</dbReference>
<keyword evidence="3" id="KW-1185">Reference proteome</keyword>
<gene>
    <name evidence="2" type="ORF">EYC87_18815</name>
</gene>
<comment type="caution">
    <text evidence="2">The sequence shown here is derived from an EMBL/GenBank/DDBJ whole genome shotgun (WGS) entry which is preliminary data.</text>
</comment>